<dbReference type="Proteomes" id="UP000198432">
    <property type="component" value="Unassembled WGS sequence"/>
</dbReference>
<gene>
    <name evidence="1" type="ORF">SAMN06296052_14215</name>
</gene>
<evidence type="ECO:0000313" key="2">
    <source>
        <dbReference type="Proteomes" id="UP000198432"/>
    </source>
</evidence>
<organism evidence="1 2">
    <name type="scientific">Pontibacter ummariensis</name>
    <dbReference type="NCBI Taxonomy" id="1610492"/>
    <lineage>
        <taxon>Bacteria</taxon>
        <taxon>Pseudomonadati</taxon>
        <taxon>Bacteroidota</taxon>
        <taxon>Cytophagia</taxon>
        <taxon>Cytophagales</taxon>
        <taxon>Hymenobacteraceae</taxon>
        <taxon>Pontibacter</taxon>
    </lineage>
</organism>
<accession>A0A239LHS4</accession>
<sequence length="47" mass="5557">MFDFKITLKHALLRCDFSMRQMLNNNQHLFLDKKQSTTGSTPLEDIE</sequence>
<keyword evidence="2" id="KW-1185">Reference proteome</keyword>
<reference evidence="1" key="1">
    <citation type="submission" date="2017-06" db="EMBL/GenBank/DDBJ databases">
        <authorList>
            <person name="Kim H.J."/>
            <person name="Triplett B.A."/>
        </authorList>
    </citation>
    <scope>NUCLEOTIDE SEQUENCE [LARGE SCALE GENOMIC DNA]</scope>
    <source>
        <strain evidence="1">NKM1</strain>
    </source>
</reference>
<dbReference type="AlphaFoldDB" id="A0A239LHS4"/>
<name>A0A239LHS4_9BACT</name>
<protein>
    <submittedName>
        <fullName evidence="1">Uncharacterized protein</fullName>
    </submittedName>
</protein>
<proteinExistence type="predicted"/>
<dbReference type="EMBL" id="FZOQ01000042">
    <property type="protein sequence ID" value="SNT29915.1"/>
    <property type="molecule type" value="Genomic_DNA"/>
</dbReference>
<evidence type="ECO:0000313" key="1">
    <source>
        <dbReference type="EMBL" id="SNT29915.1"/>
    </source>
</evidence>